<evidence type="ECO:0008006" key="3">
    <source>
        <dbReference type="Google" id="ProtNLM"/>
    </source>
</evidence>
<reference evidence="1 2" key="1">
    <citation type="journal article" date="2010" name="Proc. Natl. Acad. Sci. U.S.A.">
        <title>Insights into evolution of multicellular fungi from the assembled chromosomes of the mushroom Coprinopsis cinerea (Coprinus cinereus).</title>
        <authorList>
            <person name="Stajich J.E."/>
            <person name="Wilke S.K."/>
            <person name="Ahren D."/>
            <person name="Au C.H."/>
            <person name="Birren B.W."/>
            <person name="Borodovsky M."/>
            <person name="Burns C."/>
            <person name="Canback B."/>
            <person name="Casselton L.A."/>
            <person name="Cheng C.K."/>
            <person name="Deng J."/>
            <person name="Dietrich F.S."/>
            <person name="Fargo D.C."/>
            <person name="Farman M.L."/>
            <person name="Gathman A.C."/>
            <person name="Goldberg J."/>
            <person name="Guigo R."/>
            <person name="Hoegger P.J."/>
            <person name="Hooker J.B."/>
            <person name="Huggins A."/>
            <person name="James T.Y."/>
            <person name="Kamada T."/>
            <person name="Kilaru S."/>
            <person name="Kodira C."/>
            <person name="Kues U."/>
            <person name="Kupfer D."/>
            <person name="Kwan H.S."/>
            <person name="Lomsadze A."/>
            <person name="Li W."/>
            <person name="Lilly W.W."/>
            <person name="Ma L.J."/>
            <person name="Mackey A.J."/>
            <person name="Manning G."/>
            <person name="Martin F."/>
            <person name="Muraguchi H."/>
            <person name="Natvig D.O."/>
            <person name="Palmerini H."/>
            <person name="Ramesh M.A."/>
            <person name="Rehmeyer C.J."/>
            <person name="Roe B.A."/>
            <person name="Shenoy N."/>
            <person name="Stanke M."/>
            <person name="Ter-Hovhannisyan V."/>
            <person name="Tunlid A."/>
            <person name="Velagapudi R."/>
            <person name="Vision T.J."/>
            <person name="Zeng Q."/>
            <person name="Zolan M.E."/>
            <person name="Pukkila P.J."/>
        </authorList>
    </citation>
    <scope>NUCLEOTIDE SEQUENCE [LARGE SCALE GENOMIC DNA]</scope>
    <source>
        <strain evidence="2">Okayama-7 / 130 / ATCC MYA-4618 / FGSC 9003</strain>
    </source>
</reference>
<dbReference type="Proteomes" id="UP000001861">
    <property type="component" value="Unassembled WGS sequence"/>
</dbReference>
<keyword evidence="2" id="KW-1185">Reference proteome</keyword>
<evidence type="ECO:0000313" key="1">
    <source>
        <dbReference type="EMBL" id="EAU84966.2"/>
    </source>
</evidence>
<dbReference type="Gene3D" id="3.80.10.10">
    <property type="entry name" value="Ribonuclease Inhibitor"/>
    <property type="match status" value="1"/>
</dbReference>
<dbReference type="GeneID" id="6013301"/>
<name>A8NVT2_COPC7</name>
<sequence>MPYFGPKRDPSTILAEQRLWKDLSKAMERVVHLDINWNLTEDSIPIVEEMISAAPVLHTLCVSDGGFHSRGQNGRILGGKFRDGHGTPQLRTLKLKGCSIPWTSQVLVNLTTLHVGGYRSPPTHCSGKELLDALEQMVGLIELDFDLKLPSLLDVPEDRVVALPSLRSFKYHLNDDPTLLDHIAFPEAANLHITFDYDIRPLLPSILPRRLTNLSSTPPNSSSMRSPPAFTFQQFKSLMVSVQRWEYDIDMECRAWSGEVDFATLPSTGTVSYSLKREKSWANCKDFLVALHPSNIRHLCVSQWYDRTEYRLAPFPFFPSVEEIFFRKLNSSSLRDHLGHLIGTMEEHDHPALKSLTLEEISFPSGSRCSIFTKSEVSVKMILRATQVLAELGKRVETLRFLRCIDLSDSLVGELGAFVGEVVVEERRWSKAKTCYNRKCEFCRETSDYDSSSDDF</sequence>
<dbReference type="InParanoid" id="A8NVT2"/>
<dbReference type="SUPFAM" id="SSF52047">
    <property type="entry name" value="RNI-like"/>
    <property type="match status" value="1"/>
</dbReference>
<comment type="caution">
    <text evidence="1">The sequence shown here is derived from an EMBL/GenBank/DDBJ whole genome shotgun (WGS) entry which is preliminary data.</text>
</comment>
<protein>
    <recommendedName>
        <fullName evidence="3">F-box domain-containing protein</fullName>
    </recommendedName>
</protein>
<organism evidence="1 2">
    <name type="scientific">Coprinopsis cinerea (strain Okayama-7 / 130 / ATCC MYA-4618 / FGSC 9003)</name>
    <name type="common">Inky cap fungus</name>
    <name type="synonym">Hormographiella aspergillata</name>
    <dbReference type="NCBI Taxonomy" id="240176"/>
    <lineage>
        <taxon>Eukaryota</taxon>
        <taxon>Fungi</taxon>
        <taxon>Dikarya</taxon>
        <taxon>Basidiomycota</taxon>
        <taxon>Agaricomycotina</taxon>
        <taxon>Agaricomycetes</taxon>
        <taxon>Agaricomycetidae</taxon>
        <taxon>Agaricales</taxon>
        <taxon>Agaricineae</taxon>
        <taxon>Psathyrellaceae</taxon>
        <taxon>Coprinopsis</taxon>
    </lineage>
</organism>
<accession>A8NVT2</accession>
<proteinExistence type="predicted"/>
<dbReference type="EMBL" id="AACS02000004">
    <property type="protein sequence ID" value="EAU84966.2"/>
    <property type="molecule type" value="Genomic_DNA"/>
</dbReference>
<dbReference type="VEuPathDB" id="FungiDB:CC1G_04062"/>
<gene>
    <name evidence="1" type="ORF">CC1G_04062</name>
</gene>
<dbReference type="KEGG" id="cci:CC1G_04062"/>
<dbReference type="HOGENOM" id="CLU_599933_0_0_1"/>
<evidence type="ECO:0000313" key="2">
    <source>
        <dbReference type="Proteomes" id="UP000001861"/>
    </source>
</evidence>
<dbReference type="OrthoDB" id="2992050at2759"/>
<dbReference type="RefSeq" id="XP_001836749.2">
    <property type="nucleotide sequence ID" value="XM_001836697.2"/>
</dbReference>
<dbReference type="InterPro" id="IPR032675">
    <property type="entry name" value="LRR_dom_sf"/>
</dbReference>
<dbReference type="AlphaFoldDB" id="A8NVT2"/>